<evidence type="ECO:0000313" key="2">
    <source>
        <dbReference type="EMBL" id="MQA22366.1"/>
    </source>
</evidence>
<organism evidence="2 3">
    <name type="scientific">Rugamonas rivuli</name>
    <dbReference type="NCBI Taxonomy" id="2743358"/>
    <lineage>
        <taxon>Bacteria</taxon>
        <taxon>Pseudomonadati</taxon>
        <taxon>Pseudomonadota</taxon>
        <taxon>Betaproteobacteria</taxon>
        <taxon>Burkholderiales</taxon>
        <taxon>Oxalobacteraceae</taxon>
        <taxon>Telluria group</taxon>
        <taxon>Rugamonas</taxon>
    </lineage>
</organism>
<dbReference type="GO" id="GO:0080120">
    <property type="term" value="P:CAAX-box protein maturation"/>
    <property type="evidence" value="ECO:0007669"/>
    <property type="project" value="UniProtKB-ARBA"/>
</dbReference>
<dbReference type="Pfam" id="PF02517">
    <property type="entry name" value="Rce1-like"/>
    <property type="match status" value="1"/>
</dbReference>
<evidence type="ECO:0000313" key="3">
    <source>
        <dbReference type="Proteomes" id="UP000444318"/>
    </source>
</evidence>
<keyword evidence="2" id="KW-0378">Hydrolase</keyword>
<evidence type="ECO:0000259" key="1">
    <source>
        <dbReference type="Pfam" id="PF02517"/>
    </source>
</evidence>
<dbReference type="EMBL" id="WHUF01000006">
    <property type="protein sequence ID" value="MQA22366.1"/>
    <property type="molecule type" value="Genomic_DNA"/>
</dbReference>
<accession>A0A843SQ34</accession>
<reference evidence="2 3" key="1">
    <citation type="submission" date="2019-10" db="EMBL/GenBank/DDBJ databases">
        <title>Two novel species isolated from a subtropical stream in China.</title>
        <authorList>
            <person name="Lu H."/>
        </authorList>
    </citation>
    <scope>NUCLEOTIDE SEQUENCE [LARGE SCALE GENOMIC DNA]</scope>
    <source>
        <strain evidence="2 3">FT103W</strain>
    </source>
</reference>
<keyword evidence="2" id="KW-0645">Protease</keyword>
<proteinExistence type="predicted"/>
<dbReference type="AlphaFoldDB" id="A0A843SQ34"/>
<name>A0A843SQ34_9BURK</name>
<comment type="caution">
    <text evidence="2">The sequence shown here is derived from an EMBL/GenBank/DDBJ whole genome shotgun (WGS) entry which is preliminary data.</text>
</comment>
<sequence>MTYFCSTQLLAPDFAVCLRLLLLSPALEECVFRAGLQEWMMRQRPSARSGPVLMSAAAFGLLHLGSGWQHALAVLAPGLALALLYQRSRSWTWCALAHSAMNAFAISVCGL</sequence>
<gene>
    <name evidence="2" type="ORF">GEV01_22880</name>
</gene>
<dbReference type="GO" id="GO:0006508">
    <property type="term" value="P:proteolysis"/>
    <property type="evidence" value="ECO:0007669"/>
    <property type="project" value="UniProtKB-KW"/>
</dbReference>
<dbReference type="RefSeq" id="WP_152807809.1">
    <property type="nucleotide sequence ID" value="NZ_WHUF01000006.1"/>
</dbReference>
<dbReference type="GO" id="GO:0004175">
    <property type="term" value="F:endopeptidase activity"/>
    <property type="evidence" value="ECO:0007669"/>
    <property type="project" value="UniProtKB-ARBA"/>
</dbReference>
<dbReference type="InterPro" id="IPR003675">
    <property type="entry name" value="Rce1/LyrA-like_dom"/>
</dbReference>
<keyword evidence="3" id="KW-1185">Reference proteome</keyword>
<dbReference type="Proteomes" id="UP000444318">
    <property type="component" value="Unassembled WGS sequence"/>
</dbReference>
<protein>
    <submittedName>
        <fullName evidence="2">JDVT-CTERM system CAAX-type protease</fullName>
    </submittedName>
</protein>
<dbReference type="NCBIfam" id="NF033192">
    <property type="entry name" value="JDVT-CAAX"/>
    <property type="match status" value="1"/>
</dbReference>
<feature type="domain" description="CAAX prenyl protease 2/Lysostaphin resistance protein A-like" evidence="1">
    <location>
        <begin position="14"/>
        <end position="104"/>
    </location>
</feature>